<dbReference type="Proteomes" id="UP000191004">
    <property type="component" value="Unassembled WGS sequence"/>
</dbReference>
<name>A0A1T3CB76_9HYPO</name>
<gene>
    <name evidence="2" type="ORF">A0O28_0013550</name>
</gene>
<organism evidence="2 3">
    <name type="scientific">Trichoderma guizhouense</name>
    <dbReference type="NCBI Taxonomy" id="1491466"/>
    <lineage>
        <taxon>Eukaryota</taxon>
        <taxon>Fungi</taxon>
        <taxon>Dikarya</taxon>
        <taxon>Ascomycota</taxon>
        <taxon>Pezizomycotina</taxon>
        <taxon>Sordariomycetes</taxon>
        <taxon>Hypocreomycetidae</taxon>
        <taxon>Hypocreales</taxon>
        <taxon>Hypocreaceae</taxon>
        <taxon>Trichoderma</taxon>
    </lineage>
</organism>
<evidence type="ECO:0000256" key="1">
    <source>
        <dbReference type="SAM" id="MobiDB-lite"/>
    </source>
</evidence>
<evidence type="ECO:0000313" key="2">
    <source>
        <dbReference type="EMBL" id="OPB38251.1"/>
    </source>
</evidence>
<dbReference type="OrthoDB" id="5371510at2759"/>
<accession>A0A1T3CB76</accession>
<comment type="caution">
    <text evidence="2">The sequence shown here is derived from an EMBL/GenBank/DDBJ whole genome shotgun (WGS) entry which is preliminary data.</text>
</comment>
<proteinExistence type="predicted"/>
<evidence type="ECO:0000313" key="3">
    <source>
        <dbReference type="Proteomes" id="UP000191004"/>
    </source>
</evidence>
<dbReference type="EMBL" id="LVVK01000020">
    <property type="protein sequence ID" value="OPB38251.1"/>
    <property type="molecule type" value="Genomic_DNA"/>
</dbReference>
<protein>
    <submittedName>
        <fullName evidence="2">Uncharacterized protein</fullName>
    </submittedName>
</protein>
<sequence length="933" mass="104163">MPERVAAGCVATVRTAQIDRQSGDLSILHLFLIKMNDYVNEPWPSTTQRTSNIVVPLVQNQAGGGASDDTVVVPGNAQDPVSDPGSNNQDYSLLALLNRVAQNPQHDTSSSLKVEYDKFEFHQLSQWARVMKGLMAEDSIPSSRFVEVCRLRSIEHELNEGDTLVFIDFPDLSRRQWGQTDCYGMPYSSKKFRVHSKKLLATGSAKFADMLSPTYQFRIQRRKKLAKNLPEGIKYVLDLTPPSEGDELVFQMTQLSLTPGIIKWWASNALHKVSNWLVSGHDDVCTCGQPPIPGWGLPREEVKEQRRDENFNGESASDINNDINNMIINNSNKTDVTDAINGPKIIPPSPQNLLDKQLHGINEPYETPEYRNIADYCPTRHCNNIIRLLLMIEGRDVMLDSANRVWTLVALAKIFDCTSVIRDQVAQWIMYGDNTKFIEVLPEEALQIGFALELVQVTQCAFRILVNELALKDTDTDPNRDLSRVTVFGRRLGNLDDELQNIVQHAARALVERVSLIPDTFESQYSLDCWMVEEWVKLRKMEGILIEHRSVSGKLALDALRDLMSAIQNTVSRAFNRPILGIEDGRQALISMDEDRATYVLPNDFQLLEDILPAFNRTQKLLCPFIYQQIGEMWDTKYSQSKWQTLAYASSTRSMARAQAHVQAMVKTAPELATLTPFEMFMSQENGLEGVTLSVKDPLIDLNILNRQIHDAILPYSTSWVRFDIEPALNLTRHMLLTLDYNELKFLPLWAGGCNDGTGGVFETELPPAQWGPNGPGPAYHTGKTIPSTTSSVSGSLADELSTMKVRGSTVVGSLDAQDSISTVYARDHVIADNVSVASESFDMDGTEYYQEARFVIPAEHQDTGRAVDMMVESLHSDAETASVMTDRVTMTGSSHDSGDDDVMNIDDPVANVIAQSDESDSDASTLGGWDEI</sequence>
<feature type="region of interest" description="Disordered" evidence="1">
    <location>
        <begin position="913"/>
        <end position="933"/>
    </location>
</feature>
<reference evidence="2 3" key="1">
    <citation type="submission" date="2016-04" db="EMBL/GenBank/DDBJ databases">
        <title>Multiple horizontal gene transfer events from other fungi enriched the ability of the initially mycotrophic fungus Trichoderma (Ascomycota) to feed on dead plant biomass.</title>
        <authorList>
            <person name="Atanasova L."/>
            <person name="Chenthamara K."/>
            <person name="Zhang J."/>
            <person name="Grujic M."/>
            <person name="Henrissat B."/>
            <person name="Kuo A."/>
            <person name="Aertz A."/>
            <person name="Salamov A."/>
            <person name="Lipzen A."/>
            <person name="Labutti K."/>
            <person name="Barry K."/>
            <person name="Miao Y."/>
            <person name="Rahimi M.J."/>
            <person name="Shen Q."/>
            <person name="Grigoriev I.V."/>
            <person name="Kubicek C.P."/>
            <person name="Druzhinina I.S."/>
        </authorList>
    </citation>
    <scope>NUCLEOTIDE SEQUENCE [LARGE SCALE GENOMIC DNA]</scope>
    <source>
        <strain evidence="2 3">NJAU 4742</strain>
    </source>
</reference>
<dbReference type="AlphaFoldDB" id="A0A1T3CB76"/>
<keyword evidence="3" id="KW-1185">Reference proteome</keyword>